<dbReference type="PANTHER" id="PTHR30258:SF1">
    <property type="entry name" value="PROTEIN TRANSPORT PROTEIN HOFB HOMOLOG"/>
    <property type="match status" value="1"/>
</dbReference>
<dbReference type="GO" id="GO:0016887">
    <property type="term" value="F:ATP hydrolysis activity"/>
    <property type="evidence" value="ECO:0007669"/>
    <property type="project" value="TreeGrafter"/>
</dbReference>
<dbReference type="PANTHER" id="PTHR30258">
    <property type="entry name" value="TYPE II SECRETION SYSTEM PROTEIN GSPE-RELATED"/>
    <property type="match status" value="1"/>
</dbReference>
<protein>
    <recommendedName>
        <fullName evidence="8">AAA+ ATPase domain-containing protein</fullName>
    </recommendedName>
</protein>
<dbReference type="EMBL" id="MFJL01000046">
    <property type="protein sequence ID" value="OGG12519.1"/>
    <property type="molecule type" value="Genomic_DNA"/>
</dbReference>
<proteinExistence type="inferred from homology"/>
<dbReference type="SUPFAM" id="SSF52540">
    <property type="entry name" value="P-loop containing nucleoside triphosphate hydrolases"/>
    <property type="match status" value="1"/>
</dbReference>
<feature type="domain" description="Type II secretion system protein GspE N-terminal" evidence="5">
    <location>
        <begin position="60"/>
        <end position="141"/>
    </location>
</feature>
<dbReference type="Gene3D" id="3.30.300.160">
    <property type="entry name" value="Type II secretion system, protein E, N-terminal domain"/>
    <property type="match status" value="1"/>
</dbReference>
<reference evidence="6 7" key="1">
    <citation type="journal article" date="2016" name="Nat. Commun.">
        <title>Thousands of microbial genomes shed light on interconnected biogeochemical processes in an aquifer system.</title>
        <authorList>
            <person name="Anantharaman K."/>
            <person name="Brown C.T."/>
            <person name="Hug L.A."/>
            <person name="Sharon I."/>
            <person name="Castelle C.J."/>
            <person name="Probst A.J."/>
            <person name="Thomas B.C."/>
            <person name="Singh A."/>
            <person name="Wilkins M.J."/>
            <person name="Karaoz U."/>
            <person name="Brodie E.L."/>
            <person name="Williams K.H."/>
            <person name="Hubbard S.S."/>
            <person name="Banfield J.F."/>
        </authorList>
    </citation>
    <scope>NUCLEOTIDE SEQUENCE [LARGE SCALE GENOMIC DNA]</scope>
</reference>
<sequence length="559" mass="62332">MQITDDILVGILKDKVINNTQLFDAQEFAKSANISLRQALVEKDFITNENLGLLIANYLKIPYVVLSKTAISEEVLRLIPERVARKQRAICFSRDTDGIKVAFSDPTATEIIGPIEKKTGQKVIPYFATEQDIFNTLSLYRKDLQKTFDTLIREAALRSSNPNQYDAPVAKIVDLIIDSAYQNKASDIHIEPEERNSIVRFRIDGILHAVLQFPIHLHDRIVTRIKVMSKLRTDEHLAPQDGKIGVKLYEENLDLRVSIVPIVEGEKVVLRLLASKMSQFTLKDLGMNEVDLAKVTEAMHRSYGMILSTGPTGSGKSTSIYAILKILNTSEKNITTIEDPVEYRLRGINQIQVNAKTNLTFASGLRSILRQDPNIVFVGEIRDSETAGIAVNAALTGHLVLSTLHTNDSATALPRLIDMHIEPFLVASTVNVIIAQRLVRKICQVCKAAKYIERGELVKNIPDSLISKYFGNATSLQIFAGIGCKLCHNTGYAGRIGIFEVLTVSKEIKKLITQKFDSDIMKQKAVDEGMSTMLDDGMDKIVRGQTTLEEVLRVTKVEK</sequence>
<dbReference type="Proteomes" id="UP000176923">
    <property type="component" value="Unassembled WGS sequence"/>
</dbReference>
<evidence type="ECO:0008006" key="8">
    <source>
        <dbReference type="Google" id="ProtNLM"/>
    </source>
</evidence>
<dbReference type="SUPFAM" id="SSF160246">
    <property type="entry name" value="EspE N-terminal domain-like"/>
    <property type="match status" value="1"/>
</dbReference>
<comment type="caution">
    <text evidence="6">The sequence shown here is derived from an EMBL/GenBank/DDBJ whole genome shotgun (WGS) entry which is preliminary data.</text>
</comment>
<evidence type="ECO:0000313" key="7">
    <source>
        <dbReference type="Proteomes" id="UP000176923"/>
    </source>
</evidence>
<dbReference type="InterPro" id="IPR037257">
    <property type="entry name" value="T2SS_E_N_sf"/>
</dbReference>
<dbReference type="InterPro" id="IPR001482">
    <property type="entry name" value="T2SS/T4SS_dom"/>
</dbReference>
<dbReference type="Gene3D" id="3.30.450.90">
    <property type="match status" value="1"/>
</dbReference>
<evidence type="ECO:0000259" key="4">
    <source>
        <dbReference type="Pfam" id="PF00437"/>
    </source>
</evidence>
<evidence type="ECO:0000313" key="6">
    <source>
        <dbReference type="EMBL" id="OGG12519.1"/>
    </source>
</evidence>
<accession>A0A1F5ZJ66</accession>
<dbReference type="Pfam" id="PF05157">
    <property type="entry name" value="MshEN"/>
    <property type="match status" value="1"/>
</dbReference>
<dbReference type="AlphaFoldDB" id="A0A1F5ZJ66"/>
<evidence type="ECO:0000256" key="3">
    <source>
        <dbReference type="ARBA" id="ARBA00022840"/>
    </source>
</evidence>
<dbReference type="InterPro" id="IPR027417">
    <property type="entry name" value="P-loop_NTPase"/>
</dbReference>
<keyword evidence="2" id="KW-0547">Nucleotide-binding</keyword>
<dbReference type="InterPro" id="IPR007831">
    <property type="entry name" value="T2SS_GspE_N"/>
</dbReference>
<dbReference type="Pfam" id="PF00437">
    <property type="entry name" value="T2SSE"/>
    <property type="match status" value="1"/>
</dbReference>
<dbReference type="CDD" id="cd01129">
    <property type="entry name" value="PulE-GspE-like"/>
    <property type="match status" value="1"/>
</dbReference>
<evidence type="ECO:0000256" key="1">
    <source>
        <dbReference type="ARBA" id="ARBA00006611"/>
    </source>
</evidence>
<comment type="similarity">
    <text evidence="1">Belongs to the GSP E family.</text>
</comment>
<evidence type="ECO:0000256" key="2">
    <source>
        <dbReference type="ARBA" id="ARBA00022741"/>
    </source>
</evidence>
<evidence type="ECO:0000259" key="5">
    <source>
        <dbReference type="Pfam" id="PF05157"/>
    </source>
</evidence>
<dbReference type="GO" id="GO:0005886">
    <property type="term" value="C:plasma membrane"/>
    <property type="evidence" value="ECO:0007669"/>
    <property type="project" value="TreeGrafter"/>
</dbReference>
<gene>
    <name evidence="6" type="ORF">A3D77_01135</name>
</gene>
<dbReference type="GO" id="GO:0005524">
    <property type="term" value="F:ATP binding"/>
    <property type="evidence" value="ECO:0007669"/>
    <property type="project" value="UniProtKB-KW"/>
</dbReference>
<dbReference type="Gene3D" id="3.40.50.300">
    <property type="entry name" value="P-loop containing nucleotide triphosphate hydrolases"/>
    <property type="match status" value="1"/>
</dbReference>
<name>A0A1F5ZJ66_9BACT</name>
<feature type="domain" description="Bacterial type II secretion system protein E" evidence="4">
    <location>
        <begin position="166"/>
        <end position="553"/>
    </location>
</feature>
<organism evidence="6 7">
    <name type="scientific">Candidatus Gottesmanbacteria bacterium RIFCSPHIGHO2_02_FULL_39_11</name>
    <dbReference type="NCBI Taxonomy" id="1798382"/>
    <lineage>
        <taxon>Bacteria</taxon>
        <taxon>Candidatus Gottesmaniibacteriota</taxon>
    </lineage>
</organism>
<keyword evidence="3" id="KW-0067">ATP-binding</keyword>
<dbReference type="STRING" id="1798382.A3D77_01135"/>
<dbReference type="FunFam" id="3.40.50.300:FF:000398">
    <property type="entry name" value="Type IV pilus assembly ATPase PilB"/>
    <property type="match status" value="1"/>
</dbReference>